<evidence type="ECO:0000256" key="1">
    <source>
        <dbReference type="SAM" id="MobiDB-lite"/>
    </source>
</evidence>
<reference evidence="2 3" key="1">
    <citation type="journal article" date="2021" name="Elife">
        <title>Chloroplast acquisition without the gene transfer in kleptoplastic sea slugs, Plakobranchus ocellatus.</title>
        <authorList>
            <person name="Maeda T."/>
            <person name="Takahashi S."/>
            <person name="Yoshida T."/>
            <person name="Shimamura S."/>
            <person name="Takaki Y."/>
            <person name="Nagai Y."/>
            <person name="Toyoda A."/>
            <person name="Suzuki Y."/>
            <person name="Arimoto A."/>
            <person name="Ishii H."/>
            <person name="Satoh N."/>
            <person name="Nishiyama T."/>
            <person name="Hasebe M."/>
            <person name="Maruyama T."/>
            <person name="Minagawa J."/>
            <person name="Obokata J."/>
            <person name="Shigenobu S."/>
        </authorList>
    </citation>
    <scope>NUCLEOTIDE SEQUENCE [LARGE SCALE GENOMIC DNA]</scope>
</reference>
<accession>A0AAV4ER29</accession>
<feature type="region of interest" description="Disordered" evidence="1">
    <location>
        <begin position="61"/>
        <end position="107"/>
    </location>
</feature>
<organism evidence="2 3">
    <name type="scientific">Elysia marginata</name>
    <dbReference type="NCBI Taxonomy" id="1093978"/>
    <lineage>
        <taxon>Eukaryota</taxon>
        <taxon>Metazoa</taxon>
        <taxon>Spiralia</taxon>
        <taxon>Lophotrochozoa</taxon>
        <taxon>Mollusca</taxon>
        <taxon>Gastropoda</taxon>
        <taxon>Heterobranchia</taxon>
        <taxon>Euthyneura</taxon>
        <taxon>Panpulmonata</taxon>
        <taxon>Sacoglossa</taxon>
        <taxon>Placobranchoidea</taxon>
        <taxon>Plakobranchidae</taxon>
        <taxon>Elysia</taxon>
    </lineage>
</organism>
<evidence type="ECO:0000313" key="2">
    <source>
        <dbReference type="EMBL" id="GFR62996.1"/>
    </source>
</evidence>
<evidence type="ECO:0000313" key="3">
    <source>
        <dbReference type="Proteomes" id="UP000762676"/>
    </source>
</evidence>
<name>A0AAV4ER29_9GAST</name>
<dbReference type="Proteomes" id="UP000762676">
    <property type="component" value="Unassembled WGS sequence"/>
</dbReference>
<keyword evidence="3" id="KW-1185">Reference proteome</keyword>
<dbReference type="AlphaFoldDB" id="A0AAV4ER29"/>
<dbReference type="EMBL" id="BMAT01000267">
    <property type="protein sequence ID" value="GFR62996.1"/>
    <property type="molecule type" value="Genomic_DNA"/>
</dbReference>
<protein>
    <submittedName>
        <fullName evidence="2">Uncharacterized protein</fullName>
    </submittedName>
</protein>
<sequence>MAGDAQRARVLLCNGGADLSTLDYSVRSAALHTFAPLSLIGAAEKYGHLKVLRLLQAKEASVAKSPTASPVRETGNDGFAGNRSSAPSTSDDRLMAGPPTSAMCSIL</sequence>
<proteinExistence type="predicted"/>
<comment type="caution">
    <text evidence="2">The sequence shown here is derived from an EMBL/GenBank/DDBJ whole genome shotgun (WGS) entry which is preliminary data.</text>
</comment>
<gene>
    <name evidence="2" type="ORF">ElyMa_000144400</name>
</gene>